<evidence type="ECO:0000256" key="1">
    <source>
        <dbReference type="SAM" id="Phobius"/>
    </source>
</evidence>
<gene>
    <name evidence="2" type="ORF">EDB81DRAFT_759839</name>
</gene>
<keyword evidence="3" id="KW-1185">Reference proteome</keyword>
<dbReference type="EMBL" id="JAGMUV010000009">
    <property type="protein sequence ID" value="KAH7143393.1"/>
    <property type="molecule type" value="Genomic_DNA"/>
</dbReference>
<protein>
    <submittedName>
        <fullName evidence="2">Uncharacterized protein</fullName>
    </submittedName>
</protein>
<evidence type="ECO:0000313" key="3">
    <source>
        <dbReference type="Proteomes" id="UP000738349"/>
    </source>
</evidence>
<dbReference type="AlphaFoldDB" id="A0A9P9ERN3"/>
<feature type="transmembrane region" description="Helical" evidence="1">
    <location>
        <begin position="119"/>
        <end position="140"/>
    </location>
</feature>
<keyword evidence="1" id="KW-0812">Transmembrane</keyword>
<comment type="caution">
    <text evidence="2">The sequence shown here is derived from an EMBL/GenBank/DDBJ whole genome shotgun (WGS) entry which is preliminary data.</text>
</comment>
<feature type="transmembrane region" description="Helical" evidence="1">
    <location>
        <begin position="152"/>
        <end position="168"/>
    </location>
</feature>
<dbReference type="OrthoDB" id="5295362at2759"/>
<dbReference type="Proteomes" id="UP000738349">
    <property type="component" value="Unassembled WGS sequence"/>
</dbReference>
<accession>A0A9P9ERN3</accession>
<reference evidence="2" key="1">
    <citation type="journal article" date="2021" name="Nat. Commun.">
        <title>Genetic determinants of endophytism in the Arabidopsis root mycobiome.</title>
        <authorList>
            <person name="Mesny F."/>
            <person name="Miyauchi S."/>
            <person name="Thiergart T."/>
            <person name="Pickel B."/>
            <person name="Atanasova L."/>
            <person name="Karlsson M."/>
            <person name="Huettel B."/>
            <person name="Barry K.W."/>
            <person name="Haridas S."/>
            <person name="Chen C."/>
            <person name="Bauer D."/>
            <person name="Andreopoulos W."/>
            <person name="Pangilinan J."/>
            <person name="LaButti K."/>
            <person name="Riley R."/>
            <person name="Lipzen A."/>
            <person name="Clum A."/>
            <person name="Drula E."/>
            <person name="Henrissat B."/>
            <person name="Kohler A."/>
            <person name="Grigoriev I.V."/>
            <person name="Martin F.M."/>
            <person name="Hacquard S."/>
        </authorList>
    </citation>
    <scope>NUCLEOTIDE SEQUENCE</scope>
    <source>
        <strain evidence="2">MPI-CAGE-AT-0147</strain>
    </source>
</reference>
<sequence>MPSRSTRLPTGRLEDPIHNILEVIGMLRGIQTTLSSIMPGILRSDFALLFTASGLWRSLPSCTMLICLSRLPSLENSVLSLDTWDAIDELRAFMETAVPASSLEHHAKAVEKLFECAKLIAVAGVYFEAGGVVVFMYSIYETILMDIGARRPHALVILTYYAIFLATMEKNFWYSRG</sequence>
<proteinExistence type="predicted"/>
<keyword evidence="1" id="KW-1133">Transmembrane helix</keyword>
<keyword evidence="1" id="KW-0472">Membrane</keyword>
<evidence type="ECO:0000313" key="2">
    <source>
        <dbReference type="EMBL" id="KAH7143393.1"/>
    </source>
</evidence>
<name>A0A9P9ERN3_9HYPO</name>
<organism evidence="2 3">
    <name type="scientific">Dactylonectria macrodidyma</name>
    <dbReference type="NCBI Taxonomy" id="307937"/>
    <lineage>
        <taxon>Eukaryota</taxon>
        <taxon>Fungi</taxon>
        <taxon>Dikarya</taxon>
        <taxon>Ascomycota</taxon>
        <taxon>Pezizomycotina</taxon>
        <taxon>Sordariomycetes</taxon>
        <taxon>Hypocreomycetidae</taxon>
        <taxon>Hypocreales</taxon>
        <taxon>Nectriaceae</taxon>
        <taxon>Dactylonectria</taxon>
    </lineage>
</organism>